<feature type="domain" description="Cation efflux protein transmembrane" evidence="8">
    <location>
        <begin position="208"/>
        <end position="408"/>
    </location>
</feature>
<evidence type="ECO:0000256" key="1">
    <source>
        <dbReference type="ARBA" id="ARBA00004141"/>
    </source>
</evidence>
<evidence type="ECO:0000256" key="4">
    <source>
        <dbReference type="ARBA" id="ARBA00022692"/>
    </source>
</evidence>
<keyword evidence="3" id="KW-0813">Transport</keyword>
<dbReference type="InterPro" id="IPR027469">
    <property type="entry name" value="Cation_efflux_TMD_sf"/>
</dbReference>
<reference evidence="10 11" key="1">
    <citation type="submission" date="2022-12" db="EMBL/GenBank/DDBJ databases">
        <title>Chromosome-level genome of Tegillarca granosa.</title>
        <authorList>
            <person name="Kim J."/>
        </authorList>
    </citation>
    <scope>NUCLEOTIDE SEQUENCE [LARGE SCALE GENOMIC DNA]</scope>
    <source>
        <strain evidence="10">Teg-2019</strain>
        <tissue evidence="10">Adductor muscle</tissue>
    </source>
</reference>
<feature type="transmembrane region" description="Helical" evidence="7">
    <location>
        <begin position="273"/>
        <end position="291"/>
    </location>
</feature>
<keyword evidence="4 7" id="KW-0812">Transmembrane</keyword>
<protein>
    <recommendedName>
        <fullName evidence="12">Cation efflux protein cytoplasmic domain-containing protein</fullName>
    </recommendedName>
</protein>
<dbReference type="NCBIfam" id="TIGR01297">
    <property type="entry name" value="CDF"/>
    <property type="match status" value="1"/>
</dbReference>
<feature type="transmembrane region" description="Helical" evidence="7">
    <location>
        <begin position="311"/>
        <end position="332"/>
    </location>
</feature>
<dbReference type="InterPro" id="IPR027470">
    <property type="entry name" value="Cation_efflux_CTD"/>
</dbReference>
<dbReference type="Gene3D" id="1.20.1510.10">
    <property type="entry name" value="Cation efflux protein transmembrane domain"/>
    <property type="match status" value="1"/>
</dbReference>
<feature type="transmembrane region" description="Helical" evidence="7">
    <location>
        <begin position="232"/>
        <end position="252"/>
    </location>
</feature>
<proteinExistence type="inferred from homology"/>
<comment type="similarity">
    <text evidence="2">Belongs to the cation diffusion facilitator (CDF) transporter (TC 2.A.4) family. SLC30A subfamily.</text>
</comment>
<feature type="transmembrane region" description="Helical" evidence="7">
    <location>
        <begin position="378"/>
        <end position="398"/>
    </location>
</feature>
<dbReference type="Pfam" id="PF16916">
    <property type="entry name" value="ZT_dimer"/>
    <property type="match status" value="1"/>
</dbReference>
<dbReference type="Pfam" id="PF01545">
    <property type="entry name" value="Cation_efflux"/>
    <property type="match status" value="1"/>
</dbReference>
<dbReference type="Gene3D" id="3.30.70.1350">
    <property type="entry name" value="Cation efflux protein, cytoplasmic domain"/>
    <property type="match status" value="1"/>
</dbReference>
<feature type="transmembrane region" description="Helical" evidence="7">
    <location>
        <begin position="204"/>
        <end position="226"/>
    </location>
</feature>
<dbReference type="InterPro" id="IPR002524">
    <property type="entry name" value="Cation_efflux"/>
</dbReference>
<evidence type="ECO:0000256" key="6">
    <source>
        <dbReference type="ARBA" id="ARBA00023136"/>
    </source>
</evidence>
<evidence type="ECO:0000313" key="11">
    <source>
        <dbReference type="Proteomes" id="UP001217089"/>
    </source>
</evidence>
<evidence type="ECO:0000259" key="8">
    <source>
        <dbReference type="Pfam" id="PF01545"/>
    </source>
</evidence>
<evidence type="ECO:0000259" key="9">
    <source>
        <dbReference type="Pfam" id="PF16916"/>
    </source>
</evidence>
<sequence length="503" mass="57257">MIMAFKVYIMPHSRMIKIQQPNEKGKQEVILTIETIHRTEQRARPRAHSDSFYLSKRSNGLIYPRFESPFDRKDEMDRANTMELGEIQKELIPLQPQTSTVSLSLPSTPVSKRRNQLSVEGFYLGRARAMTASKEEDNEWKMSLKPFTDKKHGPDFDKSFTKRIRSYYKAQDELISTYEHMQQESDDDIVLEEISEPKQRKAGFYAKLTFLANVLLLIAKTVAAVISGSISIISSLVDSVVDLASGIVIWATSTVMKRKNPYVYPQGRTRLEPVAIVVLSVIMSLASLQLIRESITKIISLADGSGSIPNVDIATIVITASTIVIKLILFLMCRRIDNPSIQALAQDHRNDVVSNSFALVFGYLGSQDMKNRTGVGELVYIDPIGAILISIYIAVNWWRTGYDQTRLLTGHTAAPDFLKKLTWMCMNHHPEIRYIETLRAFHFGNNFLVEVDVILPAEMTLKESHDIAEPLQQKLEKLPEVERAFVHVDYEYEHRPTDEHKVV</sequence>
<evidence type="ECO:0000256" key="5">
    <source>
        <dbReference type="ARBA" id="ARBA00022989"/>
    </source>
</evidence>
<gene>
    <name evidence="10" type="ORF">KUTeg_002602</name>
</gene>
<dbReference type="InterPro" id="IPR036837">
    <property type="entry name" value="Cation_efflux_CTD_sf"/>
</dbReference>
<dbReference type="InterPro" id="IPR050291">
    <property type="entry name" value="CDF_Transporter"/>
</dbReference>
<dbReference type="PANTHER" id="PTHR43840">
    <property type="entry name" value="MITOCHONDRIAL METAL TRANSPORTER 1-RELATED"/>
    <property type="match status" value="1"/>
</dbReference>
<dbReference type="SUPFAM" id="SSF160240">
    <property type="entry name" value="Cation efflux protein cytoplasmic domain-like"/>
    <property type="match status" value="1"/>
</dbReference>
<dbReference type="InterPro" id="IPR058533">
    <property type="entry name" value="Cation_efflux_TM"/>
</dbReference>
<comment type="caution">
    <text evidence="10">The sequence shown here is derived from an EMBL/GenBank/DDBJ whole genome shotgun (WGS) entry which is preliminary data.</text>
</comment>
<accession>A0ABQ9FZ68</accession>
<evidence type="ECO:0008006" key="12">
    <source>
        <dbReference type="Google" id="ProtNLM"/>
    </source>
</evidence>
<name>A0ABQ9FZ68_TEGGR</name>
<comment type="subcellular location">
    <subcellularLocation>
        <location evidence="1">Membrane</location>
        <topology evidence="1">Multi-pass membrane protein</topology>
    </subcellularLocation>
</comment>
<dbReference type="Proteomes" id="UP001217089">
    <property type="component" value="Unassembled WGS sequence"/>
</dbReference>
<dbReference type="PANTHER" id="PTHR43840:SF13">
    <property type="entry name" value="CATION EFFLUX PROTEIN CYTOPLASMIC DOMAIN-CONTAINING PROTEIN"/>
    <property type="match status" value="1"/>
</dbReference>
<dbReference type="EMBL" id="JARBDR010000141">
    <property type="protein sequence ID" value="KAJ8321015.1"/>
    <property type="molecule type" value="Genomic_DNA"/>
</dbReference>
<evidence type="ECO:0000256" key="3">
    <source>
        <dbReference type="ARBA" id="ARBA00022448"/>
    </source>
</evidence>
<keyword evidence="5 7" id="KW-1133">Transmembrane helix</keyword>
<feature type="domain" description="Cation efflux protein cytoplasmic" evidence="9">
    <location>
        <begin position="427"/>
        <end position="489"/>
    </location>
</feature>
<organism evidence="10 11">
    <name type="scientific">Tegillarca granosa</name>
    <name type="common">Malaysian cockle</name>
    <name type="synonym">Anadara granosa</name>
    <dbReference type="NCBI Taxonomy" id="220873"/>
    <lineage>
        <taxon>Eukaryota</taxon>
        <taxon>Metazoa</taxon>
        <taxon>Spiralia</taxon>
        <taxon>Lophotrochozoa</taxon>
        <taxon>Mollusca</taxon>
        <taxon>Bivalvia</taxon>
        <taxon>Autobranchia</taxon>
        <taxon>Pteriomorphia</taxon>
        <taxon>Arcoida</taxon>
        <taxon>Arcoidea</taxon>
        <taxon>Arcidae</taxon>
        <taxon>Tegillarca</taxon>
    </lineage>
</organism>
<keyword evidence="6 7" id="KW-0472">Membrane</keyword>
<evidence type="ECO:0000313" key="10">
    <source>
        <dbReference type="EMBL" id="KAJ8321015.1"/>
    </source>
</evidence>
<keyword evidence="11" id="KW-1185">Reference proteome</keyword>
<evidence type="ECO:0000256" key="2">
    <source>
        <dbReference type="ARBA" id="ARBA00008873"/>
    </source>
</evidence>
<evidence type="ECO:0000256" key="7">
    <source>
        <dbReference type="SAM" id="Phobius"/>
    </source>
</evidence>
<dbReference type="SUPFAM" id="SSF161111">
    <property type="entry name" value="Cation efflux protein transmembrane domain-like"/>
    <property type="match status" value="1"/>
</dbReference>